<dbReference type="PANTHER" id="PTHR30575:SF3">
    <property type="entry name" value="PEPTIDASE M20 DIMERISATION DOMAIN-CONTAINING PROTEIN"/>
    <property type="match status" value="1"/>
</dbReference>
<dbReference type="AlphaFoldDB" id="A0A975R0W5"/>
<dbReference type="Gene3D" id="3.30.70.360">
    <property type="match status" value="1"/>
</dbReference>
<dbReference type="Gene3D" id="3.40.630.10">
    <property type="entry name" value="Zn peptidases"/>
    <property type="match status" value="1"/>
</dbReference>
<dbReference type="RefSeq" id="WP_210227442.1">
    <property type="nucleotide sequence ID" value="NZ_CP076022.1"/>
</dbReference>
<reference evidence="3 4" key="1">
    <citation type="submission" date="2021-05" db="EMBL/GenBank/DDBJ databases">
        <title>Novel species in genus Arthrobacter.</title>
        <authorList>
            <person name="Zhang G."/>
        </authorList>
    </citation>
    <scope>NUCLEOTIDE SEQUENCE [LARGE SCALE GENOMIC DNA]</scope>
    <source>
        <strain evidence="4">zg-ZUI227</strain>
    </source>
</reference>
<dbReference type="KEGG" id="ajg:KKR91_15680"/>
<organism evidence="3 4">
    <name type="scientific">Arthrobacter jiangjiafuii</name>
    <dbReference type="NCBI Taxonomy" id="2817475"/>
    <lineage>
        <taxon>Bacteria</taxon>
        <taxon>Bacillati</taxon>
        <taxon>Actinomycetota</taxon>
        <taxon>Actinomycetes</taxon>
        <taxon>Micrococcales</taxon>
        <taxon>Micrococcaceae</taxon>
        <taxon>Arthrobacter</taxon>
    </lineage>
</organism>
<dbReference type="InterPro" id="IPR017144">
    <property type="entry name" value="Xaa-Arg_dipeptidase"/>
</dbReference>
<dbReference type="NCBIfam" id="TIGR01891">
    <property type="entry name" value="amidohydrolases"/>
    <property type="match status" value="1"/>
</dbReference>
<dbReference type="Proteomes" id="UP000676885">
    <property type="component" value="Chromosome"/>
</dbReference>
<dbReference type="SUPFAM" id="SSF53187">
    <property type="entry name" value="Zn-dependent exopeptidases"/>
    <property type="match status" value="1"/>
</dbReference>
<dbReference type="GO" id="GO:0046657">
    <property type="term" value="P:folic acid catabolic process"/>
    <property type="evidence" value="ECO:0007669"/>
    <property type="project" value="TreeGrafter"/>
</dbReference>
<dbReference type="CDD" id="cd05672">
    <property type="entry name" value="M20_ACY1L2-like"/>
    <property type="match status" value="1"/>
</dbReference>
<keyword evidence="4" id="KW-1185">Reference proteome</keyword>
<name>A0A975R0W5_9MICC</name>
<dbReference type="PIRSF" id="PIRSF037226">
    <property type="entry name" value="Amidohydrolase_ACY1L2_prd"/>
    <property type="match status" value="1"/>
</dbReference>
<dbReference type="FunFam" id="3.30.70.360:FF:000004">
    <property type="entry name" value="Peptidase M20 domain-containing protein 2"/>
    <property type="match status" value="1"/>
</dbReference>
<evidence type="ECO:0000313" key="4">
    <source>
        <dbReference type="Proteomes" id="UP000676885"/>
    </source>
</evidence>
<dbReference type="InterPro" id="IPR036264">
    <property type="entry name" value="Bact_exopeptidase_dim_dom"/>
</dbReference>
<dbReference type="PANTHER" id="PTHR30575">
    <property type="entry name" value="PEPTIDASE M20"/>
    <property type="match status" value="1"/>
</dbReference>
<dbReference type="InterPro" id="IPR011650">
    <property type="entry name" value="Peptidase_M20_dimer"/>
</dbReference>
<comment type="similarity">
    <text evidence="1">Belongs to the peptidase M20A family.</text>
</comment>
<dbReference type="GO" id="GO:0005737">
    <property type="term" value="C:cytoplasm"/>
    <property type="evidence" value="ECO:0007669"/>
    <property type="project" value="TreeGrafter"/>
</dbReference>
<dbReference type="InterPro" id="IPR002933">
    <property type="entry name" value="Peptidase_M20"/>
</dbReference>
<protein>
    <recommendedName>
        <fullName evidence="1">Peptidase M20 domain-containing protein 2</fullName>
    </recommendedName>
</protein>
<dbReference type="SUPFAM" id="SSF55031">
    <property type="entry name" value="Bacterial exopeptidase dimerisation domain"/>
    <property type="match status" value="1"/>
</dbReference>
<proteinExistence type="inferred from homology"/>
<accession>A0A975R0W5</accession>
<dbReference type="InterPro" id="IPR017439">
    <property type="entry name" value="Amidohydrolase"/>
</dbReference>
<dbReference type="GO" id="GO:0016805">
    <property type="term" value="F:dipeptidase activity"/>
    <property type="evidence" value="ECO:0007669"/>
    <property type="project" value="InterPro"/>
</dbReference>
<gene>
    <name evidence="3" type="ORF">KKR91_15680</name>
</gene>
<sequence length="454" mass="47115">MTRLTVPSTAYLTRLDAETRLRMATAKTPDSPFAGAPGELAAAVEAQVEALAADLSGVVHTLHQDPETAYQEHRSAAYLVQLLHRHGIEAQLGAYGLPTAISAEIGGTGTGTGAGTETGAAAPTIAILAEYDALPEVGHACGHNVIAATGVGAFIALARTLKEDPAAFEGRVLFLGTPAEEGHSGKEVMARNGAFDGVDAAIMVHPYAMDLAEQVWLGRRLLTVTFSGVAAHASAQPFMGRNALDAASLAYTAIGLLRQQLPPSDRVHAIITEGGQRPSVIPEKAVLKLYARSKYPETLKDLSARLEDIARGAALMTGTGVQIDWDEHPPSLPVRTNSALTGRWVAAQQRRGRAPLPAGVVSETIAASTDFGNVSYRIPGIHPLIGIAPADVALHTRAFAEAAGSEAADAGALDGAAGLALTALDYLSDPELRAAVAQEFKDAGGPVDVPAYFA</sequence>
<dbReference type="EMBL" id="CP076022">
    <property type="protein sequence ID" value="QWC09876.1"/>
    <property type="molecule type" value="Genomic_DNA"/>
</dbReference>
<evidence type="ECO:0000313" key="3">
    <source>
        <dbReference type="EMBL" id="QWC09876.1"/>
    </source>
</evidence>
<evidence type="ECO:0000256" key="1">
    <source>
        <dbReference type="PIRNR" id="PIRNR037226"/>
    </source>
</evidence>
<dbReference type="InterPro" id="IPR052030">
    <property type="entry name" value="Peptidase_M20/M20A_hydrolases"/>
</dbReference>
<dbReference type="Pfam" id="PF07687">
    <property type="entry name" value="M20_dimer"/>
    <property type="match status" value="1"/>
</dbReference>
<dbReference type="GO" id="GO:0071713">
    <property type="term" value="F:para-aminobenzoyl-glutamate hydrolase activity"/>
    <property type="evidence" value="ECO:0007669"/>
    <property type="project" value="TreeGrafter"/>
</dbReference>
<evidence type="ECO:0000259" key="2">
    <source>
        <dbReference type="Pfam" id="PF07687"/>
    </source>
</evidence>
<dbReference type="Pfam" id="PF01546">
    <property type="entry name" value="Peptidase_M20"/>
    <property type="match status" value="1"/>
</dbReference>
<feature type="domain" description="Peptidase M20 dimerisation" evidence="2">
    <location>
        <begin position="223"/>
        <end position="311"/>
    </location>
</feature>